<keyword evidence="7" id="KW-0482">Metalloprotease</keyword>
<evidence type="ECO:0000256" key="5">
    <source>
        <dbReference type="ARBA" id="ARBA00022801"/>
    </source>
</evidence>
<accession>A0AA39IK78</accession>
<dbReference type="PROSITE" id="PS51885">
    <property type="entry name" value="NEPRILYSIN"/>
    <property type="match status" value="1"/>
</dbReference>
<evidence type="ECO:0000256" key="1">
    <source>
        <dbReference type="ARBA" id="ARBA00001947"/>
    </source>
</evidence>
<dbReference type="GO" id="GO:0046872">
    <property type="term" value="F:metal ion binding"/>
    <property type="evidence" value="ECO:0007669"/>
    <property type="project" value="UniProtKB-KW"/>
</dbReference>
<evidence type="ECO:0000259" key="9">
    <source>
        <dbReference type="Pfam" id="PF01431"/>
    </source>
</evidence>
<evidence type="ECO:0000256" key="7">
    <source>
        <dbReference type="ARBA" id="ARBA00023049"/>
    </source>
</evidence>
<dbReference type="PANTHER" id="PTHR11733">
    <property type="entry name" value="ZINC METALLOPROTEASE FAMILY M13 NEPRILYSIN-RELATED"/>
    <property type="match status" value="1"/>
</dbReference>
<keyword evidence="6" id="KW-0862">Zinc</keyword>
<dbReference type="Gene3D" id="3.40.390.10">
    <property type="entry name" value="Collagenase (Catalytic Domain)"/>
    <property type="match status" value="1"/>
</dbReference>
<feature type="signal peptide" evidence="8">
    <location>
        <begin position="1"/>
        <end position="17"/>
    </location>
</feature>
<evidence type="ECO:0000259" key="10">
    <source>
        <dbReference type="Pfam" id="PF05649"/>
    </source>
</evidence>
<dbReference type="GO" id="GO:0004222">
    <property type="term" value="F:metalloendopeptidase activity"/>
    <property type="evidence" value="ECO:0007669"/>
    <property type="project" value="InterPro"/>
</dbReference>
<evidence type="ECO:0000256" key="6">
    <source>
        <dbReference type="ARBA" id="ARBA00022833"/>
    </source>
</evidence>
<dbReference type="InterPro" id="IPR018497">
    <property type="entry name" value="Peptidase_M13_C"/>
</dbReference>
<organism evidence="11 12">
    <name type="scientific">Steinernema hermaphroditum</name>
    <dbReference type="NCBI Taxonomy" id="289476"/>
    <lineage>
        <taxon>Eukaryota</taxon>
        <taxon>Metazoa</taxon>
        <taxon>Ecdysozoa</taxon>
        <taxon>Nematoda</taxon>
        <taxon>Chromadorea</taxon>
        <taxon>Rhabditida</taxon>
        <taxon>Tylenchina</taxon>
        <taxon>Panagrolaimomorpha</taxon>
        <taxon>Strongyloidoidea</taxon>
        <taxon>Steinernematidae</taxon>
        <taxon>Steinernema</taxon>
    </lineage>
</organism>
<dbReference type="CDD" id="cd08662">
    <property type="entry name" value="M13"/>
    <property type="match status" value="1"/>
</dbReference>
<evidence type="ECO:0000313" key="11">
    <source>
        <dbReference type="EMBL" id="KAK0424874.1"/>
    </source>
</evidence>
<dbReference type="Proteomes" id="UP001175271">
    <property type="component" value="Unassembled WGS sequence"/>
</dbReference>
<comment type="similarity">
    <text evidence="2">Belongs to the peptidase M13 family.</text>
</comment>
<proteinExistence type="inferred from homology"/>
<comment type="cofactor">
    <cofactor evidence="1">
        <name>Zn(2+)</name>
        <dbReference type="ChEBI" id="CHEBI:29105"/>
    </cofactor>
</comment>
<dbReference type="PANTHER" id="PTHR11733:SF167">
    <property type="entry name" value="FI17812P1-RELATED"/>
    <property type="match status" value="1"/>
</dbReference>
<dbReference type="GO" id="GO:0005886">
    <property type="term" value="C:plasma membrane"/>
    <property type="evidence" value="ECO:0007669"/>
    <property type="project" value="TreeGrafter"/>
</dbReference>
<dbReference type="GO" id="GO:0016485">
    <property type="term" value="P:protein processing"/>
    <property type="evidence" value="ECO:0007669"/>
    <property type="project" value="TreeGrafter"/>
</dbReference>
<dbReference type="SUPFAM" id="SSF55486">
    <property type="entry name" value="Metalloproteases ('zincins'), catalytic domain"/>
    <property type="match status" value="1"/>
</dbReference>
<name>A0AA39IK78_9BILA</name>
<dbReference type="EMBL" id="JAUCMV010000001">
    <property type="protein sequence ID" value="KAK0424874.1"/>
    <property type="molecule type" value="Genomic_DNA"/>
</dbReference>
<dbReference type="InterPro" id="IPR042089">
    <property type="entry name" value="Peptidase_M13_dom_2"/>
</dbReference>
<sequence length="719" mass="82335">MRSLLFTFVAFLPYSFGAPVDTEGGGASDGFKEAARFLSEALDTSVDPCEDFYNFTCGNFAKFNPLPEGRAIWRRAEIAVSEINPKFKAVFEDSERYGSKAMNLMKDIYHKCVDTATLGEKKSAELLEKMREMGGYPTLVGPHWDDPNFDLTALLIASAKAEPEIFFYVQTTDDERNVEKPILQIKQGSPYPLFEMYEHFYLDDLQSKNFAAIREFMTDKIRKLKEDSLQQGETVDMAVVEADVEAFLQFEKTMATAANSLPNTPQIMRLSELDLLLPEIDWKAYFLALAPESVHAYISSDPEISVEKPAYVARLGEIIRNTPKRTLANYVHWKLLRSWIMKKQLDKRFDTVNIGYVALSWSRFFERERWTDCVEILNSRFFLKHVSSAFYARKYFSGDQKKAFEDLYRRVKKAFRGTLENSWMDEKTKAAALRKLDKMGAELAYPDFVLDDAALDEFYKKVIEIFDENDSYPAMIQKVQAWEMQRKFEELTESANPEDYRFNAGFLNAAMTFEKNRIAFPAGYIQAPFYRSDFPAAMNFGGVGSILGHEMAHGFDTKGSLFDEKGNKRNWWTKKAKEGFENRTSCMVRQYSQYDVPGTKLKLDGAKIVSENMADMEGIKQAYIAYMEHMEKIGGEPRIPGFETFSNDQMFFIANGISTCTAITPEGAIANARGSHPDMRIRSYGPARNIREFAKAFGCSRGQFMNPPDSERCMVWERI</sequence>
<dbReference type="InterPro" id="IPR024079">
    <property type="entry name" value="MetalloPept_cat_dom_sf"/>
</dbReference>
<evidence type="ECO:0000313" key="12">
    <source>
        <dbReference type="Proteomes" id="UP001175271"/>
    </source>
</evidence>
<dbReference type="InterPro" id="IPR008753">
    <property type="entry name" value="Peptidase_M13_N"/>
</dbReference>
<reference evidence="11" key="1">
    <citation type="submission" date="2023-06" db="EMBL/GenBank/DDBJ databases">
        <title>Genomic analysis of the entomopathogenic nematode Steinernema hermaphroditum.</title>
        <authorList>
            <person name="Schwarz E.M."/>
            <person name="Heppert J.K."/>
            <person name="Baniya A."/>
            <person name="Schwartz H.T."/>
            <person name="Tan C.-H."/>
            <person name="Antoshechkin I."/>
            <person name="Sternberg P.W."/>
            <person name="Goodrich-Blair H."/>
            <person name="Dillman A.R."/>
        </authorList>
    </citation>
    <scope>NUCLEOTIDE SEQUENCE</scope>
    <source>
        <strain evidence="11">PS9179</strain>
        <tissue evidence="11">Whole animal</tissue>
    </source>
</reference>
<keyword evidence="4" id="KW-0479">Metal-binding</keyword>
<feature type="domain" description="Peptidase M13 C-terminal" evidence="9">
    <location>
        <begin position="508"/>
        <end position="713"/>
    </location>
</feature>
<evidence type="ECO:0000256" key="8">
    <source>
        <dbReference type="SAM" id="SignalP"/>
    </source>
</evidence>
<dbReference type="Pfam" id="PF05649">
    <property type="entry name" value="Peptidase_M13_N"/>
    <property type="match status" value="1"/>
</dbReference>
<keyword evidence="12" id="KW-1185">Reference proteome</keyword>
<dbReference type="Pfam" id="PF01431">
    <property type="entry name" value="Peptidase_M13"/>
    <property type="match status" value="1"/>
</dbReference>
<evidence type="ECO:0000256" key="4">
    <source>
        <dbReference type="ARBA" id="ARBA00022723"/>
    </source>
</evidence>
<protein>
    <recommendedName>
        <fullName evidence="13">Peptidase M13 C-terminal domain-containing protein</fullName>
    </recommendedName>
</protein>
<keyword evidence="3" id="KW-0645">Protease</keyword>
<dbReference type="Gene3D" id="1.10.1380.10">
    <property type="entry name" value="Neutral endopeptidase , domain2"/>
    <property type="match status" value="1"/>
</dbReference>
<evidence type="ECO:0008006" key="13">
    <source>
        <dbReference type="Google" id="ProtNLM"/>
    </source>
</evidence>
<keyword evidence="8" id="KW-0732">Signal</keyword>
<dbReference type="AlphaFoldDB" id="A0AA39IK78"/>
<dbReference type="PRINTS" id="PR00786">
    <property type="entry name" value="NEPRILYSIN"/>
</dbReference>
<keyword evidence="5" id="KW-0378">Hydrolase</keyword>
<evidence type="ECO:0000256" key="3">
    <source>
        <dbReference type="ARBA" id="ARBA00022670"/>
    </source>
</evidence>
<feature type="domain" description="Peptidase M13 N-terminal" evidence="10">
    <location>
        <begin position="48"/>
        <end position="446"/>
    </location>
</feature>
<comment type="caution">
    <text evidence="11">The sequence shown here is derived from an EMBL/GenBank/DDBJ whole genome shotgun (WGS) entry which is preliminary data.</text>
</comment>
<feature type="chain" id="PRO_5041268556" description="Peptidase M13 C-terminal domain-containing protein" evidence="8">
    <location>
        <begin position="18"/>
        <end position="719"/>
    </location>
</feature>
<gene>
    <name evidence="11" type="ORF">QR680_008899</name>
</gene>
<evidence type="ECO:0000256" key="2">
    <source>
        <dbReference type="ARBA" id="ARBA00007357"/>
    </source>
</evidence>
<dbReference type="InterPro" id="IPR000718">
    <property type="entry name" value="Peptidase_M13"/>
</dbReference>